<feature type="domain" description="Cytochrome c" evidence="6">
    <location>
        <begin position="24"/>
        <end position="108"/>
    </location>
</feature>
<sequence length="131" mass="14790">MYLFIRRFLYIALLVSVSTSCQTNPYRQGHELYKINCESCHMEDGSGLAKLIPSLKSSGLFRSTPECLICLIRHGLDKNQLTGQQMPANKRLNDVELANLVNYLRQEYASITIAVTTEEVNACLANCKDEE</sequence>
<dbReference type="InterPro" id="IPR009056">
    <property type="entry name" value="Cyt_c-like_dom"/>
</dbReference>
<name>A0A9D7XTX0_9BACT</name>
<keyword evidence="5" id="KW-0732">Signal</keyword>
<dbReference type="AlphaFoldDB" id="A0A9D7XTX0"/>
<protein>
    <submittedName>
        <fullName evidence="7">Cytochrome c</fullName>
    </submittedName>
</protein>
<dbReference type="InterPro" id="IPR036909">
    <property type="entry name" value="Cyt_c-like_dom_sf"/>
</dbReference>
<evidence type="ECO:0000259" key="6">
    <source>
        <dbReference type="PROSITE" id="PS51007"/>
    </source>
</evidence>
<dbReference type="GO" id="GO:0046872">
    <property type="term" value="F:metal ion binding"/>
    <property type="evidence" value="ECO:0007669"/>
    <property type="project" value="UniProtKB-KW"/>
</dbReference>
<evidence type="ECO:0000256" key="5">
    <source>
        <dbReference type="SAM" id="SignalP"/>
    </source>
</evidence>
<dbReference type="GO" id="GO:0009055">
    <property type="term" value="F:electron transfer activity"/>
    <property type="evidence" value="ECO:0007669"/>
    <property type="project" value="InterPro"/>
</dbReference>
<keyword evidence="2 4" id="KW-0479">Metal-binding</keyword>
<dbReference type="PANTHER" id="PTHR35008">
    <property type="entry name" value="BLL4482 PROTEIN-RELATED"/>
    <property type="match status" value="1"/>
</dbReference>
<proteinExistence type="predicted"/>
<dbReference type="SUPFAM" id="SSF46626">
    <property type="entry name" value="Cytochrome c"/>
    <property type="match status" value="1"/>
</dbReference>
<dbReference type="Pfam" id="PF13442">
    <property type="entry name" value="Cytochrome_CBB3"/>
    <property type="match status" value="1"/>
</dbReference>
<dbReference type="PANTHER" id="PTHR35008:SF4">
    <property type="entry name" value="BLL4482 PROTEIN"/>
    <property type="match status" value="1"/>
</dbReference>
<evidence type="ECO:0000256" key="3">
    <source>
        <dbReference type="ARBA" id="ARBA00023004"/>
    </source>
</evidence>
<gene>
    <name evidence="7" type="ORF">IPP15_17715</name>
</gene>
<dbReference type="PROSITE" id="PS51007">
    <property type="entry name" value="CYTC"/>
    <property type="match status" value="1"/>
</dbReference>
<dbReference type="GO" id="GO:0020037">
    <property type="term" value="F:heme binding"/>
    <property type="evidence" value="ECO:0007669"/>
    <property type="project" value="InterPro"/>
</dbReference>
<dbReference type="InterPro" id="IPR051459">
    <property type="entry name" value="Cytochrome_c-type_DH"/>
</dbReference>
<dbReference type="EMBL" id="JADKGY010000029">
    <property type="protein sequence ID" value="MBK9984178.1"/>
    <property type="molecule type" value="Genomic_DNA"/>
</dbReference>
<dbReference type="Gene3D" id="1.10.760.10">
    <property type="entry name" value="Cytochrome c-like domain"/>
    <property type="match status" value="1"/>
</dbReference>
<feature type="chain" id="PRO_5038920985" evidence="5">
    <location>
        <begin position="24"/>
        <end position="131"/>
    </location>
</feature>
<evidence type="ECO:0000313" key="7">
    <source>
        <dbReference type="EMBL" id="MBK9984178.1"/>
    </source>
</evidence>
<keyword evidence="1 4" id="KW-0349">Heme</keyword>
<reference evidence="7 8" key="1">
    <citation type="submission" date="2020-10" db="EMBL/GenBank/DDBJ databases">
        <title>Connecting structure to function with the recovery of over 1000 high-quality activated sludge metagenome-assembled genomes encoding full-length rRNA genes using long-read sequencing.</title>
        <authorList>
            <person name="Singleton C.M."/>
            <person name="Petriglieri F."/>
            <person name="Kristensen J.M."/>
            <person name="Kirkegaard R.H."/>
            <person name="Michaelsen T.Y."/>
            <person name="Andersen M.H."/>
            <person name="Karst S.M."/>
            <person name="Dueholm M.S."/>
            <person name="Nielsen P.H."/>
            <person name="Albertsen M."/>
        </authorList>
    </citation>
    <scope>NUCLEOTIDE SEQUENCE [LARGE SCALE GENOMIC DNA]</scope>
    <source>
        <strain evidence="7">Ribe_18-Q3-R11-54_MAXAC.273</strain>
    </source>
</reference>
<dbReference type="Proteomes" id="UP000808337">
    <property type="component" value="Unassembled WGS sequence"/>
</dbReference>
<keyword evidence="3 4" id="KW-0408">Iron</keyword>
<comment type="caution">
    <text evidence="7">The sequence shown here is derived from an EMBL/GenBank/DDBJ whole genome shotgun (WGS) entry which is preliminary data.</text>
</comment>
<feature type="signal peptide" evidence="5">
    <location>
        <begin position="1"/>
        <end position="23"/>
    </location>
</feature>
<evidence type="ECO:0000256" key="2">
    <source>
        <dbReference type="ARBA" id="ARBA00022723"/>
    </source>
</evidence>
<evidence type="ECO:0000256" key="1">
    <source>
        <dbReference type="ARBA" id="ARBA00022617"/>
    </source>
</evidence>
<accession>A0A9D7XTX0</accession>
<organism evidence="7 8">
    <name type="scientific">Candidatus Opimibacter skivensis</name>
    <dbReference type="NCBI Taxonomy" id="2982028"/>
    <lineage>
        <taxon>Bacteria</taxon>
        <taxon>Pseudomonadati</taxon>
        <taxon>Bacteroidota</taxon>
        <taxon>Saprospiria</taxon>
        <taxon>Saprospirales</taxon>
        <taxon>Saprospiraceae</taxon>
        <taxon>Candidatus Opimibacter</taxon>
    </lineage>
</organism>
<dbReference type="PROSITE" id="PS51257">
    <property type="entry name" value="PROKAR_LIPOPROTEIN"/>
    <property type="match status" value="1"/>
</dbReference>
<evidence type="ECO:0000313" key="8">
    <source>
        <dbReference type="Proteomes" id="UP000808337"/>
    </source>
</evidence>
<evidence type="ECO:0000256" key="4">
    <source>
        <dbReference type="PROSITE-ProRule" id="PRU00433"/>
    </source>
</evidence>